<comment type="caution">
    <text evidence="1">The sequence shown here is derived from an EMBL/GenBank/DDBJ whole genome shotgun (WGS) entry which is preliminary data.</text>
</comment>
<keyword evidence="2" id="KW-1185">Reference proteome</keyword>
<sequence length="477" mass="53975">MNKISSITPLAHTSERNGEHATKPTISRSFIKNLPVEILGEIFVWCLNFQSNNLSLPSIYEAPMLLCRVCGHWRRIAMSMPILWAAFSAYLHADTENSQFISLINFWIKQSRPYHLSFELCASSPSQRRTFQQSFPLFLTEINRWHDVTLELTPISCEQFLSAPLERASCLEALTLYNMGCTSIQVHQIPATVNKFSQLRRLTIMQPLPLLNISWSQLTDIHLSTPLPIDECLQILNKCLNIMNCTLPRIRAPNAAVGEFTIVLPALLRLILRSACDISEILAHLTCPTLLHLSIDHNSWNNTQAPKTFNKFLIRSSCVLETFHYFDEHIAECDLIQYISAPALRPLKFLAIHGLGAGVKTLNLLKLNENRNAAIFMPSLETLKIDVTGVPDGFFMKTIASRLRFMGTCNTTRQVIGATLKNVDVWFRCQGHRTFEEGVVELCVEHGSDIKRAAELSTVHGVRISAHVNCDCWNIDY</sequence>
<organism evidence="1 2">
    <name type="scientific">Collybia nuda</name>
    <dbReference type="NCBI Taxonomy" id="64659"/>
    <lineage>
        <taxon>Eukaryota</taxon>
        <taxon>Fungi</taxon>
        <taxon>Dikarya</taxon>
        <taxon>Basidiomycota</taxon>
        <taxon>Agaricomycotina</taxon>
        <taxon>Agaricomycetes</taxon>
        <taxon>Agaricomycetidae</taxon>
        <taxon>Agaricales</taxon>
        <taxon>Tricholomatineae</taxon>
        <taxon>Clitocybaceae</taxon>
        <taxon>Collybia</taxon>
    </lineage>
</organism>
<dbReference type="EMBL" id="MU150325">
    <property type="protein sequence ID" value="KAF9459043.1"/>
    <property type="molecule type" value="Genomic_DNA"/>
</dbReference>
<name>A0A9P5XYH0_9AGAR</name>
<dbReference type="OrthoDB" id="3217549at2759"/>
<gene>
    <name evidence="1" type="ORF">BDZ94DRAFT_1269235</name>
</gene>
<dbReference type="SUPFAM" id="SSF81383">
    <property type="entry name" value="F-box domain"/>
    <property type="match status" value="1"/>
</dbReference>
<dbReference type="InterPro" id="IPR036047">
    <property type="entry name" value="F-box-like_dom_sf"/>
</dbReference>
<evidence type="ECO:0008006" key="3">
    <source>
        <dbReference type="Google" id="ProtNLM"/>
    </source>
</evidence>
<evidence type="ECO:0000313" key="1">
    <source>
        <dbReference type="EMBL" id="KAF9459043.1"/>
    </source>
</evidence>
<proteinExistence type="predicted"/>
<evidence type="ECO:0000313" key="2">
    <source>
        <dbReference type="Proteomes" id="UP000807353"/>
    </source>
</evidence>
<protein>
    <recommendedName>
        <fullName evidence="3">F-box domain-containing protein</fullName>
    </recommendedName>
</protein>
<dbReference type="AlphaFoldDB" id="A0A9P5XYH0"/>
<reference evidence="1" key="1">
    <citation type="submission" date="2020-11" db="EMBL/GenBank/DDBJ databases">
        <authorList>
            <consortium name="DOE Joint Genome Institute"/>
            <person name="Ahrendt S."/>
            <person name="Riley R."/>
            <person name="Andreopoulos W."/>
            <person name="Labutti K."/>
            <person name="Pangilinan J."/>
            <person name="Ruiz-Duenas F.J."/>
            <person name="Barrasa J.M."/>
            <person name="Sanchez-Garcia M."/>
            <person name="Camarero S."/>
            <person name="Miyauchi S."/>
            <person name="Serrano A."/>
            <person name="Linde D."/>
            <person name="Babiker R."/>
            <person name="Drula E."/>
            <person name="Ayuso-Fernandez I."/>
            <person name="Pacheco R."/>
            <person name="Padilla G."/>
            <person name="Ferreira P."/>
            <person name="Barriuso J."/>
            <person name="Kellner H."/>
            <person name="Castanera R."/>
            <person name="Alfaro M."/>
            <person name="Ramirez L."/>
            <person name="Pisabarro A.G."/>
            <person name="Kuo A."/>
            <person name="Tritt A."/>
            <person name="Lipzen A."/>
            <person name="He G."/>
            <person name="Yan M."/>
            <person name="Ng V."/>
            <person name="Cullen D."/>
            <person name="Martin F."/>
            <person name="Rosso M.-N."/>
            <person name="Henrissat B."/>
            <person name="Hibbett D."/>
            <person name="Martinez A.T."/>
            <person name="Grigoriev I.V."/>
        </authorList>
    </citation>
    <scope>NUCLEOTIDE SEQUENCE</scope>
    <source>
        <strain evidence="1">CBS 247.69</strain>
    </source>
</reference>
<accession>A0A9P5XYH0</accession>
<dbReference type="Proteomes" id="UP000807353">
    <property type="component" value="Unassembled WGS sequence"/>
</dbReference>